<organism evidence="1 2">
    <name type="scientific">Clostridium punense</name>
    <dbReference type="NCBI Taxonomy" id="1054297"/>
    <lineage>
        <taxon>Bacteria</taxon>
        <taxon>Bacillati</taxon>
        <taxon>Bacillota</taxon>
        <taxon>Clostridia</taxon>
        <taxon>Eubacteriales</taxon>
        <taxon>Clostridiaceae</taxon>
        <taxon>Clostridium</taxon>
    </lineage>
</organism>
<dbReference type="EMBL" id="JAGGLL010000023">
    <property type="protein sequence ID" value="MBP2023128.1"/>
    <property type="molecule type" value="Genomic_DNA"/>
</dbReference>
<gene>
    <name evidence="1" type="ORF">J2Z44_002962</name>
</gene>
<proteinExistence type="predicted"/>
<name>A0ABS4K5R8_9CLOT</name>
<sequence>MEIYIYKDYSEWNSDSPSEVLEGNVEFLRNGTVVIDTTYDYKSYRQMLSMDKIFAIVYQMPAGFMTFHREINVYETMEAWKESNPQVTFEGEICEDQCTAGYVTFITTEGYKQIISLNKIFAVTYER</sequence>
<keyword evidence="2" id="KW-1185">Reference proteome</keyword>
<reference evidence="1 2" key="1">
    <citation type="submission" date="2021-03" db="EMBL/GenBank/DDBJ databases">
        <title>Genomic Encyclopedia of Type Strains, Phase IV (KMG-IV): sequencing the most valuable type-strain genomes for metagenomic binning, comparative biology and taxonomic classification.</title>
        <authorList>
            <person name="Goeker M."/>
        </authorList>
    </citation>
    <scope>NUCLEOTIDE SEQUENCE [LARGE SCALE GENOMIC DNA]</scope>
    <source>
        <strain evidence="1 2">DSM 28650</strain>
    </source>
</reference>
<evidence type="ECO:0000313" key="2">
    <source>
        <dbReference type="Proteomes" id="UP001519308"/>
    </source>
</evidence>
<accession>A0ABS4K5R8</accession>
<evidence type="ECO:0000313" key="1">
    <source>
        <dbReference type="EMBL" id="MBP2023128.1"/>
    </source>
</evidence>
<dbReference type="RefSeq" id="WP_021285100.1">
    <property type="nucleotide sequence ID" value="NZ_JAGGLL010000023.1"/>
</dbReference>
<comment type="caution">
    <text evidence="1">The sequence shown here is derived from an EMBL/GenBank/DDBJ whole genome shotgun (WGS) entry which is preliminary data.</text>
</comment>
<protein>
    <submittedName>
        <fullName evidence="1">Uncharacterized protein</fullName>
    </submittedName>
</protein>
<dbReference type="Proteomes" id="UP001519308">
    <property type="component" value="Unassembled WGS sequence"/>
</dbReference>